<protein>
    <submittedName>
        <fullName evidence="6">Potassium voltage-gated channel subfamily KQT</fullName>
    </submittedName>
</protein>
<dbReference type="HOGENOM" id="CLU_173002_0_0_2"/>
<evidence type="ECO:0000256" key="5">
    <source>
        <dbReference type="SAM" id="Phobius"/>
    </source>
</evidence>
<dbReference type="Proteomes" id="UP000033038">
    <property type="component" value="Chromosome"/>
</dbReference>
<dbReference type="KEGG" id="mbw:MSBRW_3083"/>
<accession>A0A0E3LM36</accession>
<comment type="subcellular location">
    <subcellularLocation>
        <location evidence="1">Membrane</location>
        <topology evidence="1">Multi-pass membrane protein</topology>
    </subcellularLocation>
</comment>
<keyword evidence="4 5" id="KW-0472">Membrane</keyword>
<dbReference type="EMBL" id="CP009526">
    <property type="protein sequence ID" value="AKB52336.1"/>
    <property type="molecule type" value="Genomic_DNA"/>
</dbReference>
<dbReference type="AlphaFoldDB" id="A0A0E3LM36"/>
<gene>
    <name evidence="6" type="ORF">MSBRW_3083</name>
</gene>
<dbReference type="Gene3D" id="1.20.120.350">
    <property type="entry name" value="Voltage-gated potassium channels. Chain C"/>
    <property type="match status" value="1"/>
</dbReference>
<evidence type="ECO:0000256" key="3">
    <source>
        <dbReference type="ARBA" id="ARBA00022989"/>
    </source>
</evidence>
<sequence>MDKDQLKEERMELLSQINSLFDFPLMLLSILWLILIIIDLVYGLSPTLQTLSFFIWGIFIVDFFIELEVSPNKKGYLKEN</sequence>
<evidence type="ECO:0000256" key="1">
    <source>
        <dbReference type="ARBA" id="ARBA00004141"/>
    </source>
</evidence>
<proteinExistence type="predicted"/>
<keyword evidence="3 5" id="KW-1133">Transmembrane helix</keyword>
<organism evidence="6 7">
    <name type="scientific">Methanosarcina barkeri str. Wiesmoor</name>
    <dbReference type="NCBI Taxonomy" id="1434109"/>
    <lineage>
        <taxon>Archaea</taxon>
        <taxon>Methanobacteriati</taxon>
        <taxon>Methanobacteriota</taxon>
        <taxon>Stenosarchaea group</taxon>
        <taxon>Methanomicrobia</taxon>
        <taxon>Methanosarcinales</taxon>
        <taxon>Methanosarcinaceae</taxon>
        <taxon>Methanosarcina</taxon>
    </lineage>
</organism>
<keyword evidence="2 5" id="KW-0812">Transmembrane</keyword>
<feature type="transmembrane region" description="Helical" evidence="5">
    <location>
        <begin position="48"/>
        <end position="65"/>
    </location>
</feature>
<dbReference type="PATRIC" id="fig|1434109.4.peg.4013"/>
<name>A0A0E3LM36_METBA</name>
<dbReference type="RefSeq" id="WP_230669820.1">
    <property type="nucleotide sequence ID" value="NZ_CP009526.1"/>
</dbReference>
<dbReference type="GeneID" id="68904004"/>
<evidence type="ECO:0000313" key="7">
    <source>
        <dbReference type="Proteomes" id="UP000033038"/>
    </source>
</evidence>
<reference evidence="6 7" key="1">
    <citation type="submission" date="2014-07" db="EMBL/GenBank/DDBJ databases">
        <title>Methanogenic archaea and the global carbon cycle.</title>
        <authorList>
            <person name="Henriksen J.R."/>
            <person name="Luke J."/>
            <person name="Reinhart S."/>
            <person name="Benedict M.N."/>
            <person name="Youngblut N.D."/>
            <person name="Metcalf M.E."/>
            <person name="Whitaker R.J."/>
            <person name="Metcalf W.W."/>
        </authorList>
    </citation>
    <scope>NUCLEOTIDE SEQUENCE [LARGE SCALE GENOMIC DNA]</scope>
    <source>
        <strain evidence="6 7">Wiesmoor</strain>
    </source>
</reference>
<evidence type="ECO:0000256" key="2">
    <source>
        <dbReference type="ARBA" id="ARBA00022692"/>
    </source>
</evidence>
<dbReference type="GO" id="GO:0016020">
    <property type="term" value="C:membrane"/>
    <property type="evidence" value="ECO:0007669"/>
    <property type="project" value="UniProtKB-SubCell"/>
</dbReference>
<dbReference type="InterPro" id="IPR027359">
    <property type="entry name" value="Volt_channel_dom_sf"/>
</dbReference>
<evidence type="ECO:0000256" key="4">
    <source>
        <dbReference type="ARBA" id="ARBA00023136"/>
    </source>
</evidence>
<evidence type="ECO:0000313" key="6">
    <source>
        <dbReference type="EMBL" id="AKB52336.1"/>
    </source>
</evidence>
<feature type="transmembrane region" description="Helical" evidence="5">
    <location>
        <begin position="20"/>
        <end position="42"/>
    </location>
</feature>